<evidence type="ECO:0000313" key="3">
    <source>
        <dbReference type="Proteomes" id="UP000281406"/>
    </source>
</evidence>
<dbReference type="InterPro" id="IPR032567">
    <property type="entry name" value="RTL1-rel"/>
</dbReference>
<gene>
    <name evidence="2" type="ORF">DPX16_23638</name>
</gene>
<dbReference type="InterPro" id="IPR036875">
    <property type="entry name" value="Znf_CCHC_sf"/>
</dbReference>
<evidence type="ECO:0000313" key="2">
    <source>
        <dbReference type="EMBL" id="ROL55621.1"/>
    </source>
</evidence>
<dbReference type="GO" id="GO:0003676">
    <property type="term" value="F:nucleic acid binding"/>
    <property type="evidence" value="ECO:0007669"/>
    <property type="project" value="InterPro"/>
</dbReference>
<sequence>MQPHLYPSDTSKIAFIISQLSGKALKWADSIWSQHGAITQSYPAFISHFREVFGKPITDSSAGKKLYNLKQGSQSIYDYALHFRTLAAVSGWNEQALITTYRQGLEPRACLQEHQDQSLPNTLLCRSEPVSSPEPANEPMDIENSRLTPSERHRRLTLNLCLYCGTPGHAIAACPTRPPRPMVSAIIPSIQKMKPLTTVINLTAADVSLTVVALLDSGSAGNFVSGALCRQLRLKTSPSPPIYQINSITGKPLSPFMMTFKEHNFKLGDVVYVVSMEDGKLDSKYRDTRYVLLKHTSDNSFEMVNVEDGSRIVRNVKHIRHVPVQMEINIPEPAEIQSDQGT</sequence>
<dbReference type="Proteomes" id="UP000281406">
    <property type="component" value="Unassembled WGS sequence"/>
</dbReference>
<comment type="caution">
    <text evidence="2">The sequence shown here is derived from an EMBL/GenBank/DDBJ whole genome shotgun (WGS) entry which is preliminary data.</text>
</comment>
<feature type="domain" description="Retrotransposon gag" evidence="1">
    <location>
        <begin position="15"/>
        <end position="106"/>
    </location>
</feature>
<keyword evidence="3" id="KW-1185">Reference proteome</keyword>
<evidence type="ECO:0000259" key="1">
    <source>
        <dbReference type="Pfam" id="PF03732"/>
    </source>
</evidence>
<organism evidence="2 3">
    <name type="scientific">Anabarilius grahami</name>
    <name type="common">Kanglang fish</name>
    <name type="synonym">Barilius grahami</name>
    <dbReference type="NCBI Taxonomy" id="495550"/>
    <lineage>
        <taxon>Eukaryota</taxon>
        <taxon>Metazoa</taxon>
        <taxon>Chordata</taxon>
        <taxon>Craniata</taxon>
        <taxon>Vertebrata</taxon>
        <taxon>Euteleostomi</taxon>
        <taxon>Actinopterygii</taxon>
        <taxon>Neopterygii</taxon>
        <taxon>Teleostei</taxon>
        <taxon>Ostariophysi</taxon>
        <taxon>Cypriniformes</taxon>
        <taxon>Xenocyprididae</taxon>
        <taxon>Xenocypridinae</taxon>
        <taxon>Xenocypridinae incertae sedis</taxon>
        <taxon>Anabarilius</taxon>
    </lineage>
</organism>
<dbReference type="OrthoDB" id="8052860at2759"/>
<proteinExistence type="predicted"/>
<dbReference type="PANTHER" id="PTHR15503">
    <property type="entry name" value="LDOC1 RELATED"/>
    <property type="match status" value="1"/>
</dbReference>
<dbReference type="InterPro" id="IPR005162">
    <property type="entry name" value="Retrotrans_gag_dom"/>
</dbReference>
<dbReference type="AlphaFoldDB" id="A0A3N0ZB50"/>
<dbReference type="EMBL" id="RJVU01000082">
    <property type="protein sequence ID" value="ROL55621.1"/>
    <property type="molecule type" value="Genomic_DNA"/>
</dbReference>
<dbReference type="CDD" id="cd00303">
    <property type="entry name" value="retropepsin_like"/>
    <property type="match status" value="1"/>
</dbReference>
<reference evidence="2 3" key="1">
    <citation type="submission" date="2018-10" db="EMBL/GenBank/DDBJ databases">
        <title>Genome assembly for a Yunnan-Guizhou Plateau 3E fish, Anabarilius grahami (Regan), and its evolutionary and genetic applications.</title>
        <authorList>
            <person name="Jiang W."/>
        </authorList>
    </citation>
    <scope>NUCLEOTIDE SEQUENCE [LARGE SCALE GENOMIC DNA]</scope>
    <source>
        <strain evidence="2">AG-KIZ</strain>
        <tissue evidence="2">Muscle</tissue>
    </source>
</reference>
<accession>A0A3N0ZB50</accession>
<name>A0A3N0ZB50_ANAGA</name>
<dbReference type="PANTHER" id="PTHR15503:SF22">
    <property type="entry name" value="TRANSPOSON TY3-I GAG POLYPROTEIN"/>
    <property type="match status" value="1"/>
</dbReference>
<dbReference type="Gene3D" id="4.10.60.10">
    <property type="entry name" value="Zinc finger, CCHC-type"/>
    <property type="match status" value="1"/>
</dbReference>
<dbReference type="SUPFAM" id="SSF57756">
    <property type="entry name" value="Retrovirus zinc finger-like domains"/>
    <property type="match status" value="1"/>
</dbReference>
<protein>
    <submittedName>
        <fullName evidence="2">Retrotransposon-derived protein PEG10</fullName>
    </submittedName>
</protein>
<dbReference type="Pfam" id="PF03732">
    <property type="entry name" value="Retrotrans_gag"/>
    <property type="match status" value="1"/>
</dbReference>
<dbReference type="GO" id="GO:0008270">
    <property type="term" value="F:zinc ion binding"/>
    <property type="evidence" value="ECO:0007669"/>
    <property type="project" value="InterPro"/>
</dbReference>